<dbReference type="Proteomes" id="UP001413721">
    <property type="component" value="Unassembled WGS sequence"/>
</dbReference>
<reference evidence="2 3" key="1">
    <citation type="submission" date="2024-03" db="EMBL/GenBank/DDBJ databases">
        <title>High-quality draft genome sequencing of Tistrella sp. BH-R2-4.</title>
        <authorList>
            <person name="Dong C."/>
        </authorList>
    </citation>
    <scope>NUCLEOTIDE SEQUENCE [LARGE SCALE GENOMIC DNA]</scope>
    <source>
        <strain evidence="2 3">BH-R2-4</strain>
    </source>
</reference>
<dbReference type="PANTHER" id="PTHR34109:SF1">
    <property type="entry name" value="VOC DOMAIN-CONTAINING PROTEIN"/>
    <property type="match status" value="1"/>
</dbReference>
<dbReference type="Gene3D" id="3.30.720.110">
    <property type="match status" value="1"/>
</dbReference>
<dbReference type="EMBL" id="JBBKTW010000009">
    <property type="protein sequence ID" value="MEN2990974.1"/>
    <property type="molecule type" value="Genomic_DNA"/>
</dbReference>
<dbReference type="InterPro" id="IPR004360">
    <property type="entry name" value="Glyas_Fos-R_dOase_dom"/>
</dbReference>
<dbReference type="PROSITE" id="PS51819">
    <property type="entry name" value="VOC"/>
    <property type="match status" value="1"/>
</dbReference>
<dbReference type="PANTHER" id="PTHR34109">
    <property type="entry name" value="BNAUNNG04460D PROTEIN-RELATED"/>
    <property type="match status" value="1"/>
</dbReference>
<dbReference type="RefSeq" id="WP_173189791.1">
    <property type="nucleotide sequence ID" value="NZ_JBBKTW010000009.1"/>
</dbReference>
<organism evidence="2 3">
    <name type="scientific">Tistrella arctica</name>
    <dbReference type="NCBI Taxonomy" id="3133430"/>
    <lineage>
        <taxon>Bacteria</taxon>
        <taxon>Pseudomonadati</taxon>
        <taxon>Pseudomonadota</taxon>
        <taxon>Alphaproteobacteria</taxon>
        <taxon>Geminicoccales</taxon>
        <taxon>Geminicoccaceae</taxon>
        <taxon>Tistrella</taxon>
    </lineage>
</organism>
<dbReference type="Pfam" id="PF00903">
    <property type="entry name" value="Glyoxalase"/>
    <property type="match status" value="1"/>
</dbReference>
<name>A0ABU9YQ86_9PROT</name>
<keyword evidence="3" id="KW-1185">Reference proteome</keyword>
<evidence type="ECO:0000259" key="1">
    <source>
        <dbReference type="PROSITE" id="PS51819"/>
    </source>
</evidence>
<evidence type="ECO:0000313" key="2">
    <source>
        <dbReference type="EMBL" id="MEN2990974.1"/>
    </source>
</evidence>
<feature type="domain" description="VOC" evidence="1">
    <location>
        <begin position="10"/>
        <end position="126"/>
    </location>
</feature>
<dbReference type="Gene3D" id="3.30.720.120">
    <property type="match status" value="1"/>
</dbReference>
<dbReference type="InterPro" id="IPR037523">
    <property type="entry name" value="VOC_core"/>
</dbReference>
<evidence type="ECO:0000313" key="3">
    <source>
        <dbReference type="Proteomes" id="UP001413721"/>
    </source>
</evidence>
<dbReference type="CDD" id="cd07246">
    <property type="entry name" value="VOC_like"/>
    <property type="match status" value="1"/>
</dbReference>
<comment type="caution">
    <text evidence="2">The sequence shown here is derived from an EMBL/GenBank/DDBJ whole genome shotgun (WGS) entry which is preliminary data.</text>
</comment>
<dbReference type="InterPro" id="IPR029068">
    <property type="entry name" value="Glyas_Bleomycin-R_OHBP_Dase"/>
</dbReference>
<protein>
    <submittedName>
        <fullName evidence="2">VOC family protein</fullName>
    </submittedName>
</protein>
<accession>A0ABU9YQ86</accession>
<gene>
    <name evidence="2" type="ORF">WG926_21865</name>
</gene>
<proteinExistence type="predicted"/>
<sequence length="160" mass="18202">MQNIPIIPPGYASVAPWIIGKDTVRLMSFLSEAFDAEDLGSFQNPDGSIGHAEMRIGNTIILMFDMRDWPPTPAFLRLFVEDAEELFKRAVAAGAQPITQVTHLAFGDKVGRVRDPYGNVWWLQQRVENVSDEEIGQRWSDPKWSTAMDYLQTSLRKLYQ</sequence>
<dbReference type="SUPFAM" id="SSF54593">
    <property type="entry name" value="Glyoxalase/Bleomycin resistance protein/Dihydroxybiphenyl dioxygenase"/>
    <property type="match status" value="1"/>
</dbReference>